<evidence type="ECO:0000256" key="8">
    <source>
        <dbReference type="ARBA" id="ARBA00047848"/>
    </source>
</evidence>
<feature type="domain" description="ACT" evidence="11">
    <location>
        <begin position="205"/>
        <end position="282"/>
    </location>
</feature>
<proteinExistence type="predicted"/>
<dbReference type="GO" id="GO:0046417">
    <property type="term" value="P:chorismate metabolic process"/>
    <property type="evidence" value="ECO:0007669"/>
    <property type="project" value="InterPro"/>
</dbReference>
<dbReference type="PANTHER" id="PTHR21022">
    <property type="entry name" value="PREPHENATE DEHYDRATASE P PROTEIN"/>
    <property type="match status" value="1"/>
</dbReference>
<dbReference type="AlphaFoldDB" id="C8W332"/>
<dbReference type="GO" id="GO:0005737">
    <property type="term" value="C:cytoplasm"/>
    <property type="evidence" value="ECO:0007669"/>
    <property type="project" value="TreeGrafter"/>
</dbReference>
<dbReference type="STRING" id="485916.Dtox_0905"/>
<feature type="domain" description="Chorismate mutase" evidence="9">
    <location>
        <begin position="293"/>
        <end position="382"/>
    </location>
</feature>
<keyword evidence="7 12" id="KW-0456">Lyase</keyword>
<dbReference type="SUPFAM" id="SSF53850">
    <property type="entry name" value="Periplasmic binding protein-like II"/>
    <property type="match status" value="1"/>
</dbReference>
<dbReference type="Pfam" id="PF01817">
    <property type="entry name" value="CM_2"/>
    <property type="match status" value="1"/>
</dbReference>
<dbReference type="FunFam" id="3.30.70.260:FF:000012">
    <property type="entry name" value="Prephenate dehydratase"/>
    <property type="match status" value="1"/>
</dbReference>
<dbReference type="PANTHER" id="PTHR21022:SF19">
    <property type="entry name" value="PREPHENATE DEHYDRATASE-RELATED"/>
    <property type="match status" value="1"/>
</dbReference>
<evidence type="ECO:0000256" key="7">
    <source>
        <dbReference type="ARBA" id="ARBA00023239"/>
    </source>
</evidence>
<comment type="catalytic activity">
    <reaction evidence="8">
        <text>prephenate + H(+) = 3-phenylpyruvate + CO2 + H2O</text>
        <dbReference type="Rhea" id="RHEA:21648"/>
        <dbReference type="ChEBI" id="CHEBI:15377"/>
        <dbReference type="ChEBI" id="CHEBI:15378"/>
        <dbReference type="ChEBI" id="CHEBI:16526"/>
        <dbReference type="ChEBI" id="CHEBI:18005"/>
        <dbReference type="ChEBI" id="CHEBI:29934"/>
        <dbReference type="EC" id="4.2.1.51"/>
    </reaction>
</comment>
<evidence type="ECO:0000313" key="13">
    <source>
        <dbReference type="Proteomes" id="UP000002217"/>
    </source>
</evidence>
<dbReference type="eggNOG" id="COG0077">
    <property type="taxonomic scope" value="Bacteria"/>
</dbReference>
<dbReference type="Gene3D" id="1.20.59.10">
    <property type="entry name" value="Chorismate mutase"/>
    <property type="match status" value="1"/>
</dbReference>
<evidence type="ECO:0000256" key="6">
    <source>
        <dbReference type="ARBA" id="ARBA00023222"/>
    </source>
</evidence>
<dbReference type="InterPro" id="IPR036979">
    <property type="entry name" value="CM_dom_sf"/>
</dbReference>
<dbReference type="InterPro" id="IPR002912">
    <property type="entry name" value="ACT_dom"/>
</dbReference>
<dbReference type="InterPro" id="IPR002701">
    <property type="entry name" value="CM_II_prokaryot"/>
</dbReference>
<evidence type="ECO:0000256" key="3">
    <source>
        <dbReference type="ARBA" id="ARBA00021872"/>
    </source>
</evidence>
<dbReference type="Gene3D" id="3.40.190.10">
    <property type="entry name" value="Periplasmic binding protein-like II"/>
    <property type="match status" value="2"/>
</dbReference>
<dbReference type="OrthoDB" id="9802281at2"/>
<dbReference type="Gene3D" id="3.30.70.260">
    <property type="match status" value="1"/>
</dbReference>
<comment type="pathway">
    <text evidence="1">Amino-acid biosynthesis; L-phenylalanine biosynthesis; phenylpyruvate from prephenate: step 1/1.</text>
</comment>
<dbReference type="GO" id="GO:0004106">
    <property type="term" value="F:chorismate mutase activity"/>
    <property type="evidence" value="ECO:0007669"/>
    <property type="project" value="InterPro"/>
</dbReference>
<evidence type="ECO:0000256" key="2">
    <source>
        <dbReference type="ARBA" id="ARBA00013147"/>
    </source>
</evidence>
<dbReference type="EC" id="4.2.1.51" evidence="2"/>
<organism evidence="12 13">
    <name type="scientific">Desulfofarcimen acetoxidans (strain ATCC 49208 / DSM 771 / KCTC 5769 / VKM B-1644 / 5575)</name>
    <name type="common">Desulfotomaculum acetoxidans</name>
    <dbReference type="NCBI Taxonomy" id="485916"/>
    <lineage>
        <taxon>Bacteria</taxon>
        <taxon>Bacillati</taxon>
        <taxon>Bacillota</taxon>
        <taxon>Clostridia</taxon>
        <taxon>Eubacteriales</taxon>
        <taxon>Peptococcaceae</taxon>
        <taxon>Desulfofarcimen</taxon>
    </lineage>
</organism>
<name>C8W332_DESAS</name>
<dbReference type="PROSITE" id="PS00858">
    <property type="entry name" value="PREPHENATE_DEHYDR_2"/>
    <property type="match status" value="1"/>
</dbReference>
<dbReference type="SUPFAM" id="SSF55021">
    <property type="entry name" value="ACT-like"/>
    <property type="match status" value="1"/>
</dbReference>
<dbReference type="RefSeq" id="WP_015756515.1">
    <property type="nucleotide sequence ID" value="NC_013216.1"/>
</dbReference>
<accession>C8W332</accession>
<dbReference type="CDD" id="cd13633">
    <property type="entry name" value="PBP2_Sa-PDT_like"/>
    <property type="match status" value="1"/>
</dbReference>
<keyword evidence="4" id="KW-0028">Amino-acid biosynthesis</keyword>
<dbReference type="PROSITE" id="PS51671">
    <property type="entry name" value="ACT"/>
    <property type="match status" value="1"/>
</dbReference>
<protein>
    <recommendedName>
        <fullName evidence="3">Prephenate dehydratase</fullName>
        <ecNumber evidence="2">4.2.1.51</ecNumber>
    </recommendedName>
</protein>
<dbReference type="EMBL" id="CP001720">
    <property type="protein sequence ID" value="ACV61799.1"/>
    <property type="molecule type" value="Genomic_DNA"/>
</dbReference>
<dbReference type="Pfam" id="PF00800">
    <property type="entry name" value="PDT"/>
    <property type="match status" value="1"/>
</dbReference>
<dbReference type="Proteomes" id="UP000002217">
    <property type="component" value="Chromosome"/>
</dbReference>
<feature type="domain" description="Prephenate dehydratase" evidence="10">
    <location>
        <begin position="12"/>
        <end position="193"/>
    </location>
</feature>
<evidence type="ECO:0000259" key="9">
    <source>
        <dbReference type="PROSITE" id="PS51168"/>
    </source>
</evidence>
<keyword evidence="13" id="KW-1185">Reference proteome</keyword>
<dbReference type="InterPro" id="IPR045865">
    <property type="entry name" value="ACT-like_dom_sf"/>
</dbReference>
<dbReference type="SMART" id="SM00830">
    <property type="entry name" value="CM_2"/>
    <property type="match status" value="1"/>
</dbReference>
<dbReference type="UniPathway" id="UPA00121">
    <property type="reaction ID" value="UER00345"/>
</dbReference>
<dbReference type="SUPFAM" id="SSF48600">
    <property type="entry name" value="Chorismate mutase II"/>
    <property type="match status" value="1"/>
</dbReference>
<gene>
    <name evidence="12" type="ordered locus">Dtox_0905</name>
</gene>
<dbReference type="InterPro" id="IPR036263">
    <property type="entry name" value="Chorismate_II_sf"/>
</dbReference>
<dbReference type="PROSITE" id="PS00857">
    <property type="entry name" value="PREPHENATE_DEHYDR_1"/>
    <property type="match status" value="1"/>
</dbReference>
<evidence type="ECO:0000313" key="12">
    <source>
        <dbReference type="EMBL" id="ACV61799.1"/>
    </source>
</evidence>
<keyword evidence="5" id="KW-0057">Aromatic amino acid biosynthesis</keyword>
<evidence type="ECO:0000256" key="1">
    <source>
        <dbReference type="ARBA" id="ARBA00004741"/>
    </source>
</evidence>
<dbReference type="NCBIfam" id="NF008865">
    <property type="entry name" value="PRK11898.1"/>
    <property type="match status" value="1"/>
</dbReference>
<dbReference type="Pfam" id="PF01842">
    <property type="entry name" value="ACT"/>
    <property type="match status" value="1"/>
</dbReference>
<evidence type="ECO:0000256" key="4">
    <source>
        <dbReference type="ARBA" id="ARBA00022605"/>
    </source>
</evidence>
<dbReference type="HOGENOM" id="CLU_035008_0_2_9"/>
<dbReference type="PROSITE" id="PS51168">
    <property type="entry name" value="CHORISMATE_MUT_2"/>
    <property type="match status" value="1"/>
</dbReference>
<keyword evidence="6" id="KW-0584">Phenylalanine biosynthesis</keyword>
<dbReference type="CDD" id="cd04905">
    <property type="entry name" value="ACT_CM-PDT"/>
    <property type="match status" value="1"/>
</dbReference>
<evidence type="ECO:0000259" key="10">
    <source>
        <dbReference type="PROSITE" id="PS51171"/>
    </source>
</evidence>
<dbReference type="PROSITE" id="PS51171">
    <property type="entry name" value="PREPHENATE_DEHYDR_3"/>
    <property type="match status" value="1"/>
</dbReference>
<dbReference type="KEGG" id="dae:Dtox_0905"/>
<dbReference type="GO" id="GO:0004664">
    <property type="term" value="F:prephenate dehydratase activity"/>
    <property type="evidence" value="ECO:0007669"/>
    <property type="project" value="UniProtKB-EC"/>
</dbReference>
<dbReference type="InterPro" id="IPR018528">
    <property type="entry name" value="Preph_deHydtase_CS"/>
</dbReference>
<dbReference type="GO" id="GO:0009094">
    <property type="term" value="P:L-phenylalanine biosynthetic process"/>
    <property type="evidence" value="ECO:0007669"/>
    <property type="project" value="UniProtKB-UniPathway"/>
</dbReference>
<evidence type="ECO:0000256" key="5">
    <source>
        <dbReference type="ARBA" id="ARBA00023141"/>
    </source>
</evidence>
<evidence type="ECO:0000259" key="11">
    <source>
        <dbReference type="PROSITE" id="PS51671"/>
    </source>
</evidence>
<dbReference type="InterPro" id="IPR001086">
    <property type="entry name" value="Preph_deHydtase"/>
</dbReference>
<sequence>MCEIKTANNINKIAYLGPIGTFCEEAACKFTMREQVDWQLLPCGTIVDVFNSVYRGEVDLGIVPIENSCEGSVNQTLDLLANEFDLKITGEIILPVQQNLISRQGVELTAITRVLSHPQALAQCREYLEGHLPGAEPVEIASTAEAARQVALSGEVWAAIGTAGAAAAYGLAVLVPAINDYSNNETRFVLLSRFDSDCFWDCKTSLLVYVLNQPGALSRVLGEFSLRGINLTKIESRPTRKKIGEYFFFIDIEGHRLEPKVKEALEEIRTVAQAVRVLGTYRSAVKVETAKRSVFEPTLDDLRQEIDMIDDQIIELLGRRTRTVDKVGNFKKVGSVRDPERESRVLEKLRKLAEIKGFDPDVISKVYRILFDHFVSLQQKKVDSGQ</sequence>
<reference evidence="12 13" key="1">
    <citation type="journal article" date="2009" name="Stand. Genomic Sci.">
        <title>Complete genome sequence of Desulfotomaculum acetoxidans type strain (5575).</title>
        <authorList>
            <person name="Spring S."/>
            <person name="Lapidus A."/>
            <person name="Schroder M."/>
            <person name="Gleim D."/>
            <person name="Sims D."/>
            <person name="Meincke L."/>
            <person name="Glavina Del Rio T."/>
            <person name="Tice H."/>
            <person name="Copeland A."/>
            <person name="Cheng J.F."/>
            <person name="Lucas S."/>
            <person name="Chen F."/>
            <person name="Nolan M."/>
            <person name="Bruce D."/>
            <person name="Goodwin L."/>
            <person name="Pitluck S."/>
            <person name="Ivanova N."/>
            <person name="Mavromatis K."/>
            <person name="Mikhailova N."/>
            <person name="Pati A."/>
            <person name="Chen A."/>
            <person name="Palaniappan K."/>
            <person name="Land M."/>
            <person name="Hauser L."/>
            <person name="Chang Y.J."/>
            <person name="Jeffries C.D."/>
            <person name="Chain P."/>
            <person name="Saunders E."/>
            <person name="Brettin T."/>
            <person name="Detter J.C."/>
            <person name="Goker M."/>
            <person name="Bristow J."/>
            <person name="Eisen J.A."/>
            <person name="Markowitz V."/>
            <person name="Hugenholtz P."/>
            <person name="Kyrpides N.C."/>
            <person name="Klenk H.P."/>
            <person name="Han C."/>
        </authorList>
    </citation>
    <scope>NUCLEOTIDE SEQUENCE [LARGE SCALE GENOMIC DNA]</scope>
    <source>
        <strain evidence="13">ATCC 49208 / DSM 771 / VKM B-1644</strain>
    </source>
</reference>